<dbReference type="HAMAP" id="MF_00109">
    <property type="entry name" value="Shikimate_kinase"/>
    <property type="match status" value="1"/>
</dbReference>
<feature type="binding site" evidence="7">
    <location>
        <position position="120"/>
    </location>
    <ligand>
        <name>ATP</name>
        <dbReference type="ChEBI" id="CHEBI:30616"/>
    </ligand>
</feature>
<keyword evidence="7" id="KW-0460">Magnesium</keyword>
<comment type="function">
    <text evidence="7">Catalyzes the specific phosphorylation of the 3-hydroxyl group of shikimic acid using ATP as a cosubstrate.</text>
</comment>
<evidence type="ECO:0000256" key="6">
    <source>
        <dbReference type="ARBA" id="ARBA00023141"/>
    </source>
</evidence>
<keyword evidence="7" id="KW-0963">Cytoplasm</keyword>
<dbReference type="RefSeq" id="WP_278318932.1">
    <property type="nucleotide sequence ID" value="NZ_CP053314.1"/>
</dbReference>
<dbReference type="GO" id="GO:0005524">
    <property type="term" value="F:ATP binding"/>
    <property type="evidence" value="ECO:0007669"/>
    <property type="project" value="UniProtKB-UniRule"/>
</dbReference>
<feature type="binding site" evidence="7">
    <location>
        <position position="56"/>
    </location>
    <ligand>
        <name>substrate</name>
    </ligand>
</feature>
<keyword evidence="4 7" id="KW-0418">Kinase</keyword>
<feature type="binding site" evidence="7">
    <location>
        <position position="32"/>
    </location>
    <ligand>
        <name>substrate</name>
    </ligand>
</feature>
<comment type="pathway">
    <text evidence="7">Metabolic intermediate biosynthesis; chorismate biosynthesis; chorismate from D-erythrose 4-phosphate and phosphoenolpyruvate: step 5/7.</text>
</comment>
<dbReference type="EMBL" id="CP121468">
    <property type="protein sequence ID" value="WFR88433.1"/>
    <property type="molecule type" value="Genomic_DNA"/>
</dbReference>
<comment type="similarity">
    <text evidence="7">Belongs to the shikimate kinase family.</text>
</comment>
<comment type="subunit">
    <text evidence="7">Monomer.</text>
</comment>
<keyword evidence="5 7" id="KW-0067">ATP-binding</keyword>
<keyword evidence="7" id="KW-0479">Metal-binding</keyword>
<keyword evidence="3 7" id="KW-0547">Nucleotide-binding</keyword>
<evidence type="ECO:0000256" key="3">
    <source>
        <dbReference type="ARBA" id="ARBA00022741"/>
    </source>
</evidence>
<evidence type="ECO:0000256" key="2">
    <source>
        <dbReference type="ARBA" id="ARBA00022679"/>
    </source>
</evidence>
<proteinExistence type="inferred from homology"/>
<accession>A0AAJ6D0E4</accession>
<comment type="catalytic activity">
    <reaction evidence="7">
        <text>shikimate + ATP = 3-phosphoshikimate + ADP + H(+)</text>
        <dbReference type="Rhea" id="RHEA:13121"/>
        <dbReference type="ChEBI" id="CHEBI:15378"/>
        <dbReference type="ChEBI" id="CHEBI:30616"/>
        <dbReference type="ChEBI" id="CHEBI:36208"/>
        <dbReference type="ChEBI" id="CHEBI:145989"/>
        <dbReference type="ChEBI" id="CHEBI:456216"/>
        <dbReference type="EC" id="2.7.1.71"/>
    </reaction>
</comment>
<dbReference type="PANTHER" id="PTHR21087">
    <property type="entry name" value="SHIKIMATE KINASE"/>
    <property type="match status" value="1"/>
</dbReference>
<evidence type="ECO:0000313" key="8">
    <source>
        <dbReference type="EMBL" id="WFR88433.1"/>
    </source>
</evidence>
<keyword evidence="2 7" id="KW-0808">Transferase</keyword>
<dbReference type="InterPro" id="IPR027417">
    <property type="entry name" value="P-loop_NTPase"/>
</dbReference>
<protein>
    <recommendedName>
        <fullName evidence="7">Shikimate kinase</fullName>
        <shortName evidence="7">SK</shortName>
        <ecNumber evidence="7">2.7.1.71</ecNumber>
    </recommendedName>
</protein>
<name>A0AAJ6D0E4_LIMFE</name>
<organism evidence="8 9">
    <name type="scientific">Limosilactobacillus fermentum</name>
    <name type="common">Lactobacillus fermentum</name>
    <dbReference type="NCBI Taxonomy" id="1613"/>
    <lineage>
        <taxon>Bacteria</taxon>
        <taxon>Bacillati</taxon>
        <taxon>Bacillota</taxon>
        <taxon>Bacilli</taxon>
        <taxon>Lactobacillales</taxon>
        <taxon>Lactobacillaceae</taxon>
        <taxon>Limosilactobacillus</taxon>
    </lineage>
</organism>
<dbReference type="CDD" id="cd00464">
    <property type="entry name" value="SK"/>
    <property type="match status" value="1"/>
</dbReference>
<keyword evidence="6 7" id="KW-0057">Aromatic amino acid biosynthesis</keyword>
<comment type="cofactor">
    <cofactor evidence="7">
        <name>Mg(2+)</name>
        <dbReference type="ChEBI" id="CHEBI:18420"/>
    </cofactor>
    <text evidence="7">Binds 1 Mg(2+) ion per subunit.</text>
</comment>
<evidence type="ECO:0000256" key="5">
    <source>
        <dbReference type="ARBA" id="ARBA00022840"/>
    </source>
</evidence>
<comment type="caution">
    <text evidence="7">Lacks conserved residue(s) required for the propagation of feature annotation.</text>
</comment>
<keyword evidence="1 7" id="KW-0028">Amino-acid biosynthesis</keyword>
<dbReference type="EC" id="2.7.1.71" evidence="7"/>
<dbReference type="InterPro" id="IPR031322">
    <property type="entry name" value="Shikimate/glucono_kinase"/>
</dbReference>
<dbReference type="GO" id="GO:0004765">
    <property type="term" value="F:shikimate kinase activity"/>
    <property type="evidence" value="ECO:0007669"/>
    <property type="project" value="UniProtKB-UniRule"/>
</dbReference>
<feature type="binding site" evidence="7">
    <location>
        <begin position="10"/>
        <end position="15"/>
    </location>
    <ligand>
        <name>ATP</name>
        <dbReference type="ChEBI" id="CHEBI:30616"/>
    </ligand>
</feature>
<dbReference type="PRINTS" id="PR01100">
    <property type="entry name" value="SHIKIMTKNASE"/>
</dbReference>
<dbReference type="GO" id="GO:0008652">
    <property type="term" value="P:amino acid biosynthetic process"/>
    <property type="evidence" value="ECO:0007669"/>
    <property type="project" value="UniProtKB-KW"/>
</dbReference>
<comment type="subcellular location">
    <subcellularLocation>
        <location evidence="7">Cytoplasm</location>
    </subcellularLocation>
</comment>
<dbReference type="Gene3D" id="3.40.50.300">
    <property type="entry name" value="P-loop containing nucleotide triphosphate hydrolases"/>
    <property type="match status" value="1"/>
</dbReference>
<evidence type="ECO:0000256" key="7">
    <source>
        <dbReference type="HAMAP-Rule" id="MF_00109"/>
    </source>
</evidence>
<evidence type="ECO:0000313" key="9">
    <source>
        <dbReference type="Proteomes" id="UP001218104"/>
    </source>
</evidence>
<evidence type="ECO:0000256" key="1">
    <source>
        <dbReference type="ARBA" id="ARBA00022605"/>
    </source>
</evidence>
<dbReference type="GO" id="GO:0000287">
    <property type="term" value="F:magnesium ion binding"/>
    <property type="evidence" value="ECO:0007669"/>
    <property type="project" value="UniProtKB-UniRule"/>
</dbReference>
<dbReference type="GO" id="GO:0009073">
    <property type="term" value="P:aromatic amino acid family biosynthetic process"/>
    <property type="evidence" value="ECO:0007669"/>
    <property type="project" value="UniProtKB-KW"/>
</dbReference>
<dbReference type="AlphaFoldDB" id="A0AAJ6D0E4"/>
<dbReference type="SUPFAM" id="SSF52540">
    <property type="entry name" value="P-loop containing nucleoside triphosphate hydrolases"/>
    <property type="match status" value="1"/>
</dbReference>
<dbReference type="PANTHER" id="PTHR21087:SF16">
    <property type="entry name" value="SHIKIMATE KINASE 1, CHLOROPLASTIC"/>
    <property type="match status" value="1"/>
</dbReference>
<dbReference type="Pfam" id="PF01202">
    <property type="entry name" value="SKI"/>
    <property type="match status" value="1"/>
</dbReference>
<dbReference type="GO" id="GO:0005829">
    <property type="term" value="C:cytosol"/>
    <property type="evidence" value="ECO:0007669"/>
    <property type="project" value="TreeGrafter"/>
</dbReference>
<reference evidence="8" key="1">
    <citation type="submission" date="2023-04" db="EMBL/GenBank/DDBJ databases">
        <title>Genomic of Limosilactobacillus fermentum MSJK0025.</title>
        <authorList>
            <person name="Yang S."/>
        </authorList>
    </citation>
    <scope>NUCLEOTIDE SEQUENCE</scope>
    <source>
        <strain evidence="8">MSJK0025</strain>
    </source>
</reference>
<sequence length="172" mass="18416">MNLILVGFMGSGKTTVSTLLGEALQQPVYDLDDEVEKAACKPIPQIFADDGEAGFRDLEHSALKEVVKRRQGILATGGGGGGTPVAERNQRLLEHAQAPVILLTASPAETARRLGDGEGRPLASKLTPAELADLQDARRPAYDRCADLTIRTDKLSPTAVAELIIAFLRIHH</sequence>
<feature type="binding site" evidence="7">
    <location>
        <position position="14"/>
    </location>
    <ligand>
        <name>Mg(2+)</name>
        <dbReference type="ChEBI" id="CHEBI:18420"/>
    </ligand>
</feature>
<dbReference type="Proteomes" id="UP001218104">
    <property type="component" value="Chromosome"/>
</dbReference>
<feature type="binding site" evidence="7">
    <location>
        <position position="78"/>
    </location>
    <ligand>
        <name>substrate</name>
    </ligand>
</feature>
<feature type="binding site" evidence="7">
    <location>
        <position position="138"/>
    </location>
    <ligand>
        <name>substrate</name>
    </ligand>
</feature>
<gene>
    <name evidence="7" type="primary">aroK</name>
    <name evidence="8" type="ORF">P8634_06270</name>
</gene>
<dbReference type="GO" id="GO:0009423">
    <property type="term" value="P:chorismate biosynthetic process"/>
    <property type="evidence" value="ECO:0007669"/>
    <property type="project" value="UniProtKB-UniRule"/>
</dbReference>
<evidence type="ECO:0000256" key="4">
    <source>
        <dbReference type="ARBA" id="ARBA00022777"/>
    </source>
</evidence>
<dbReference type="InterPro" id="IPR000623">
    <property type="entry name" value="Shikimate_kinase/TSH1"/>
</dbReference>